<feature type="compositionally biased region" description="Basic and acidic residues" evidence="1">
    <location>
        <begin position="101"/>
        <end position="114"/>
    </location>
</feature>
<dbReference type="InParanoid" id="A0A409WYV9"/>
<feature type="region of interest" description="Disordered" evidence="1">
    <location>
        <begin position="1"/>
        <end position="114"/>
    </location>
</feature>
<evidence type="ECO:0000313" key="2">
    <source>
        <dbReference type="EMBL" id="PPQ83714.1"/>
    </source>
</evidence>
<reference evidence="2 3" key="1">
    <citation type="journal article" date="2018" name="Evol. Lett.">
        <title>Horizontal gene cluster transfer increased hallucinogenic mushroom diversity.</title>
        <authorList>
            <person name="Reynolds H.T."/>
            <person name="Vijayakumar V."/>
            <person name="Gluck-Thaler E."/>
            <person name="Korotkin H.B."/>
            <person name="Matheny P.B."/>
            <person name="Slot J.C."/>
        </authorList>
    </citation>
    <scope>NUCLEOTIDE SEQUENCE [LARGE SCALE GENOMIC DNA]</scope>
    <source>
        <strain evidence="2 3">SRW20</strain>
    </source>
</reference>
<dbReference type="AlphaFoldDB" id="A0A409WYV9"/>
<evidence type="ECO:0000256" key="1">
    <source>
        <dbReference type="SAM" id="MobiDB-lite"/>
    </source>
</evidence>
<organism evidence="2 3">
    <name type="scientific">Gymnopilus dilepis</name>
    <dbReference type="NCBI Taxonomy" id="231916"/>
    <lineage>
        <taxon>Eukaryota</taxon>
        <taxon>Fungi</taxon>
        <taxon>Dikarya</taxon>
        <taxon>Basidiomycota</taxon>
        <taxon>Agaricomycotina</taxon>
        <taxon>Agaricomycetes</taxon>
        <taxon>Agaricomycetidae</taxon>
        <taxon>Agaricales</taxon>
        <taxon>Agaricineae</taxon>
        <taxon>Hymenogastraceae</taxon>
        <taxon>Gymnopilus</taxon>
    </lineage>
</organism>
<feature type="compositionally biased region" description="Polar residues" evidence="1">
    <location>
        <begin position="70"/>
        <end position="79"/>
    </location>
</feature>
<keyword evidence="3" id="KW-1185">Reference proteome</keyword>
<gene>
    <name evidence="2" type="ORF">CVT26_005514</name>
</gene>
<dbReference type="Proteomes" id="UP000284706">
    <property type="component" value="Unassembled WGS sequence"/>
</dbReference>
<comment type="caution">
    <text evidence="2">The sequence shown here is derived from an EMBL/GenBank/DDBJ whole genome shotgun (WGS) entry which is preliminary data.</text>
</comment>
<evidence type="ECO:0000313" key="3">
    <source>
        <dbReference type="Proteomes" id="UP000284706"/>
    </source>
</evidence>
<accession>A0A409WYV9</accession>
<dbReference type="EMBL" id="NHYE01004584">
    <property type="protein sequence ID" value="PPQ83714.1"/>
    <property type="molecule type" value="Genomic_DNA"/>
</dbReference>
<feature type="compositionally biased region" description="Polar residues" evidence="1">
    <location>
        <begin position="50"/>
        <end position="60"/>
    </location>
</feature>
<protein>
    <submittedName>
        <fullName evidence="2">Uncharacterized protein</fullName>
    </submittedName>
</protein>
<name>A0A409WYV9_9AGAR</name>
<sequence length="158" mass="17824">MPHTVHQASGRRPSLQSRHPYLRACKHPAPSRTFNFFQHPNKLEVRDSLNHSTQKPSPQTYAKEARSRSRVSGSQSTTQKSEEVEPKQLLLPGEGAPGKGKGGEKGREETGCRESGREWWRGWLHDGCRRDGGGSREAVEQFQPSIEPGNRTATRWDR</sequence>
<proteinExistence type="predicted"/>